<protein>
    <recommendedName>
        <fullName evidence="3">YwbE family protein</fullName>
    </recommendedName>
</protein>
<sequence length="81" mass="8943">MNGQNRNDIKIGGEVEIVLKQDQRTGKLTSGEVKDILTSSSFHPRGIKVRLVDGQVGRVQRVGISDGFGGLKIRQINEREL</sequence>
<dbReference type="InterPro" id="IPR019240">
    <property type="entry name" value="DUF2196"/>
</dbReference>
<organism evidence="1 2">
    <name type="scientific">bacterium (Candidatus Gribaldobacteria) CG10_big_fil_rev_8_21_14_0_10_37_21</name>
    <dbReference type="NCBI Taxonomy" id="2014275"/>
    <lineage>
        <taxon>Bacteria</taxon>
        <taxon>Candidatus Gribaldobacteria</taxon>
    </lineage>
</organism>
<reference evidence="2" key="1">
    <citation type="submission" date="2017-09" db="EMBL/GenBank/DDBJ databases">
        <title>Depth-based differentiation of microbial function through sediment-hosted aquifers and enrichment of novel symbionts in the deep terrestrial subsurface.</title>
        <authorList>
            <person name="Probst A.J."/>
            <person name="Ladd B."/>
            <person name="Jarett J.K."/>
            <person name="Geller-Mcgrath D.E."/>
            <person name="Sieber C.M.K."/>
            <person name="Emerson J.B."/>
            <person name="Anantharaman K."/>
            <person name="Thomas B.C."/>
            <person name="Malmstrom R."/>
            <person name="Stieglmeier M."/>
            <person name="Klingl A."/>
            <person name="Woyke T."/>
            <person name="Ryan C.M."/>
            <person name="Banfield J.F."/>
        </authorList>
    </citation>
    <scope>NUCLEOTIDE SEQUENCE [LARGE SCALE GENOMIC DNA]</scope>
</reference>
<evidence type="ECO:0008006" key="3">
    <source>
        <dbReference type="Google" id="ProtNLM"/>
    </source>
</evidence>
<dbReference type="PANTHER" id="PTHR40069">
    <property type="entry name" value="YWBE PROTEIN"/>
    <property type="match status" value="1"/>
</dbReference>
<evidence type="ECO:0000313" key="1">
    <source>
        <dbReference type="EMBL" id="PIR90724.1"/>
    </source>
</evidence>
<evidence type="ECO:0000313" key="2">
    <source>
        <dbReference type="Proteomes" id="UP000230132"/>
    </source>
</evidence>
<dbReference type="Pfam" id="PF09962">
    <property type="entry name" value="DUF2196"/>
    <property type="match status" value="1"/>
</dbReference>
<dbReference type="Proteomes" id="UP000230132">
    <property type="component" value="Unassembled WGS sequence"/>
</dbReference>
<gene>
    <name evidence="1" type="ORF">COU05_00495</name>
</gene>
<comment type="caution">
    <text evidence="1">The sequence shown here is derived from an EMBL/GenBank/DDBJ whole genome shotgun (WGS) entry which is preliminary data.</text>
</comment>
<dbReference type="EMBL" id="PFAX01000006">
    <property type="protein sequence ID" value="PIR90724.1"/>
    <property type="molecule type" value="Genomic_DNA"/>
</dbReference>
<dbReference type="AlphaFoldDB" id="A0A2H0UV36"/>
<proteinExistence type="predicted"/>
<name>A0A2H0UV36_9BACT</name>
<dbReference type="PANTHER" id="PTHR40069:SF1">
    <property type="entry name" value="YWBE PROTEIN"/>
    <property type="match status" value="1"/>
</dbReference>
<dbReference type="NCBIfam" id="TIGR03833">
    <property type="entry name" value="YwbE family protein"/>
    <property type="match status" value="1"/>
</dbReference>
<accession>A0A2H0UV36</accession>